<proteinExistence type="predicted"/>
<dbReference type="EMBL" id="DVLT01000057">
    <property type="protein sequence ID" value="HIU03536.1"/>
    <property type="molecule type" value="Genomic_DNA"/>
</dbReference>
<dbReference type="SUPFAM" id="SSF47413">
    <property type="entry name" value="lambda repressor-like DNA-binding domains"/>
    <property type="match status" value="1"/>
</dbReference>
<dbReference type="AlphaFoldDB" id="A0A9D1HI04"/>
<dbReference type="Proteomes" id="UP000824164">
    <property type="component" value="Unassembled WGS sequence"/>
</dbReference>
<reference evidence="2" key="2">
    <citation type="journal article" date="2021" name="PeerJ">
        <title>Extensive microbial diversity within the chicken gut microbiome revealed by metagenomics and culture.</title>
        <authorList>
            <person name="Gilroy R."/>
            <person name="Ravi A."/>
            <person name="Getino M."/>
            <person name="Pursley I."/>
            <person name="Horton D.L."/>
            <person name="Alikhan N.F."/>
            <person name="Baker D."/>
            <person name="Gharbi K."/>
            <person name="Hall N."/>
            <person name="Watson M."/>
            <person name="Adriaenssens E.M."/>
            <person name="Foster-Nyarko E."/>
            <person name="Jarju S."/>
            <person name="Secka A."/>
            <person name="Antonio M."/>
            <person name="Oren A."/>
            <person name="Chaudhuri R.R."/>
            <person name="La Ragione R."/>
            <person name="Hildebrand F."/>
            <person name="Pallen M.J."/>
        </authorList>
    </citation>
    <scope>NUCLEOTIDE SEQUENCE</scope>
    <source>
        <strain evidence="2">CHK187-14744</strain>
    </source>
</reference>
<dbReference type="GO" id="GO:0003677">
    <property type="term" value="F:DNA binding"/>
    <property type="evidence" value="ECO:0007669"/>
    <property type="project" value="InterPro"/>
</dbReference>
<feature type="domain" description="HTH cro/C1-type" evidence="1">
    <location>
        <begin position="8"/>
        <end position="63"/>
    </location>
</feature>
<reference evidence="2" key="1">
    <citation type="submission" date="2020-10" db="EMBL/GenBank/DDBJ databases">
        <authorList>
            <person name="Gilroy R."/>
        </authorList>
    </citation>
    <scope>NUCLEOTIDE SEQUENCE</scope>
    <source>
        <strain evidence="2">CHK187-14744</strain>
    </source>
</reference>
<evidence type="ECO:0000259" key="1">
    <source>
        <dbReference type="PROSITE" id="PS50943"/>
    </source>
</evidence>
<gene>
    <name evidence="2" type="ORF">IAB63_09830</name>
</gene>
<organism evidence="2 3">
    <name type="scientific">Candidatus Onthocola gallistercoris</name>
    <dbReference type="NCBI Taxonomy" id="2840876"/>
    <lineage>
        <taxon>Bacteria</taxon>
        <taxon>Bacillati</taxon>
        <taxon>Bacillota</taxon>
        <taxon>Bacilli</taxon>
        <taxon>Candidatus Onthocola</taxon>
    </lineage>
</organism>
<dbReference type="Gene3D" id="1.10.260.40">
    <property type="entry name" value="lambda repressor-like DNA-binding domains"/>
    <property type="match status" value="1"/>
</dbReference>
<dbReference type="InterPro" id="IPR010982">
    <property type="entry name" value="Lambda_DNA-bd_dom_sf"/>
</dbReference>
<dbReference type="Pfam" id="PF01381">
    <property type="entry name" value="HTH_3"/>
    <property type="match status" value="1"/>
</dbReference>
<dbReference type="CDD" id="cd00093">
    <property type="entry name" value="HTH_XRE"/>
    <property type="match status" value="1"/>
</dbReference>
<dbReference type="InterPro" id="IPR001387">
    <property type="entry name" value="Cro/C1-type_HTH"/>
</dbReference>
<accession>A0A9D1HI04</accession>
<sequence length="490" mass="56608">MSIFSEHLHRLITQANISVSRLSRETGIDRSYIQKFLNGSRIPSSESYVTKICHSLQLTSRQRTEFVNSYRIARVGETSYSHFLAVKEFIENIQDINMSHTVSVSLPSGDVPPIPAQPNVEALQGSININQAIKLALERECCQEQPEIYLLIQPEHVFLNQLLALLSQTHKNVAIHHFISLDNDSHSSWDNCYNIRILQAILPMIFNHPNYDAQYCYENVASHFNDNTIFPYAIITSQTALLLSYDMRTALLSHDEGIREVYRFKFRKLFDSYEPLYQKVDDYYSYFESMLTPALQYHDKAISFQLEPCFGYMITPDFITEAANIDYATLDKVLLLFEQREKYMSQVSDKLKVTAYFTEKGLKNFLKTGRISECPPELYSPFPESIRYDFVKQLYYGLLGGTLNQEIRLISPSFHIPDNLIISSHDDNHLLLTLIQSAGKYLTLSFNETSIVHAFNDFFEYLPLSPWILSHEETLGVLKKYLPSKTDTIR</sequence>
<comment type="caution">
    <text evidence="2">The sequence shown here is derived from an EMBL/GenBank/DDBJ whole genome shotgun (WGS) entry which is preliminary data.</text>
</comment>
<dbReference type="PROSITE" id="PS50943">
    <property type="entry name" value="HTH_CROC1"/>
    <property type="match status" value="1"/>
</dbReference>
<evidence type="ECO:0000313" key="3">
    <source>
        <dbReference type="Proteomes" id="UP000824164"/>
    </source>
</evidence>
<evidence type="ECO:0000313" key="2">
    <source>
        <dbReference type="EMBL" id="HIU03536.1"/>
    </source>
</evidence>
<protein>
    <submittedName>
        <fullName evidence="2">Helix-turn-helix transcriptional regulator</fullName>
    </submittedName>
</protein>
<name>A0A9D1HI04_9FIRM</name>